<evidence type="ECO:0000256" key="1">
    <source>
        <dbReference type="ARBA" id="ARBA00006723"/>
    </source>
</evidence>
<evidence type="ECO:0000256" key="2">
    <source>
        <dbReference type="ARBA" id="ARBA00023235"/>
    </source>
</evidence>
<evidence type="ECO:0000313" key="6">
    <source>
        <dbReference type="Proteomes" id="UP000600565"/>
    </source>
</evidence>
<dbReference type="InterPro" id="IPR018191">
    <property type="entry name" value="4-OT"/>
</dbReference>
<keyword evidence="6" id="KW-1185">Reference proteome</keyword>
<comment type="caution">
    <text evidence="5">The sequence shown here is derived from an EMBL/GenBank/DDBJ whole genome shotgun (WGS) entry which is preliminary data.</text>
</comment>
<evidence type="ECO:0000259" key="4">
    <source>
        <dbReference type="Pfam" id="PF01361"/>
    </source>
</evidence>
<dbReference type="InterPro" id="IPR014347">
    <property type="entry name" value="Tautomerase/MIF_sf"/>
</dbReference>
<organism evidence="5 6">
    <name type="scientific">Solibacillus merdavium</name>
    <dbReference type="NCBI Taxonomy" id="2762218"/>
    <lineage>
        <taxon>Bacteria</taxon>
        <taxon>Bacillati</taxon>
        <taxon>Bacillota</taxon>
        <taxon>Bacilli</taxon>
        <taxon>Bacillales</taxon>
        <taxon>Caryophanaceae</taxon>
        <taxon>Solibacillus</taxon>
    </lineage>
</organism>
<dbReference type="EC" id="5.3.2.-" evidence="3"/>
<dbReference type="Proteomes" id="UP000600565">
    <property type="component" value="Unassembled WGS sequence"/>
</dbReference>
<dbReference type="Pfam" id="PF01361">
    <property type="entry name" value="Tautomerase"/>
    <property type="match status" value="1"/>
</dbReference>
<dbReference type="SUPFAM" id="SSF55331">
    <property type="entry name" value="Tautomerase/MIF"/>
    <property type="match status" value="1"/>
</dbReference>
<proteinExistence type="inferred from homology"/>
<comment type="similarity">
    <text evidence="1 3">Belongs to the 4-oxalocrotonate tautomerase family.</text>
</comment>
<protein>
    <recommendedName>
        <fullName evidence="3">Tautomerase</fullName>
        <ecNumber evidence="3">5.3.2.-</ecNumber>
    </recommendedName>
</protein>
<dbReference type="InterPro" id="IPR004370">
    <property type="entry name" value="4-OT-like_dom"/>
</dbReference>
<dbReference type="PANTHER" id="PTHR35530">
    <property type="entry name" value="TAUTOMERASE-RELATED"/>
    <property type="match status" value="1"/>
</dbReference>
<dbReference type="GO" id="GO:0016853">
    <property type="term" value="F:isomerase activity"/>
    <property type="evidence" value="ECO:0007669"/>
    <property type="project" value="UniProtKB-KW"/>
</dbReference>
<accession>A0ABR8XL23</accession>
<dbReference type="PANTHER" id="PTHR35530:SF1">
    <property type="entry name" value="2-HYDROXYMUCONATE TAUTOMERASE"/>
    <property type="match status" value="1"/>
</dbReference>
<reference evidence="5 6" key="1">
    <citation type="submission" date="2020-08" db="EMBL/GenBank/DDBJ databases">
        <title>A Genomic Blueprint of the Chicken Gut Microbiome.</title>
        <authorList>
            <person name="Gilroy R."/>
            <person name="Ravi A."/>
            <person name="Getino M."/>
            <person name="Pursley I."/>
            <person name="Horton D.L."/>
            <person name="Alikhan N.-F."/>
            <person name="Baker D."/>
            <person name="Gharbi K."/>
            <person name="Hall N."/>
            <person name="Watson M."/>
            <person name="Adriaenssens E.M."/>
            <person name="Foster-Nyarko E."/>
            <person name="Jarju S."/>
            <person name="Secka A."/>
            <person name="Antonio M."/>
            <person name="Oren A."/>
            <person name="Chaudhuri R."/>
            <person name="La Ragione R.M."/>
            <person name="Hildebrand F."/>
            <person name="Pallen M.J."/>
        </authorList>
    </citation>
    <scope>NUCLEOTIDE SEQUENCE [LARGE SCALE GENOMIC DNA]</scope>
    <source>
        <strain evidence="5 6">Sa1YVA6</strain>
    </source>
</reference>
<dbReference type="NCBIfam" id="TIGR00013">
    <property type="entry name" value="taut"/>
    <property type="match status" value="1"/>
</dbReference>
<gene>
    <name evidence="5" type="ORF">H9632_06165</name>
</gene>
<name>A0ABR8XL23_9BACL</name>
<evidence type="ECO:0000313" key="5">
    <source>
        <dbReference type="EMBL" id="MBD8032646.1"/>
    </source>
</evidence>
<keyword evidence="2 3" id="KW-0413">Isomerase</keyword>
<evidence type="ECO:0000256" key="3">
    <source>
        <dbReference type="RuleBase" id="RU362032"/>
    </source>
</evidence>
<dbReference type="NCBIfam" id="NF002571">
    <property type="entry name" value="PRK02220.1"/>
    <property type="match status" value="1"/>
</dbReference>
<feature type="domain" description="4-oxalocrotonate tautomerase-like" evidence="4">
    <location>
        <begin position="2"/>
        <end position="60"/>
    </location>
</feature>
<dbReference type="RefSeq" id="WP_191700766.1">
    <property type="nucleotide sequence ID" value="NZ_JACSPW010000004.1"/>
</dbReference>
<sequence>MPIVTIKMVEGRTEEQKRALVEEVTQAVSKTVDAPVENVSIIIEEMSKNHFAKGGVRYSDN</sequence>
<dbReference type="EMBL" id="JACSPW010000004">
    <property type="protein sequence ID" value="MBD8032646.1"/>
    <property type="molecule type" value="Genomic_DNA"/>
</dbReference>
<dbReference type="Gene3D" id="3.30.429.10">
    <property type="entry name" value="Macrophage Migration Inhibitory Factor"/>
    <property type="match status" value="1"/>
</dbReference>